<protein>
    <submittedName>
        <fullName evidence="2">Uncharacterized protein</fullName>
    </submittedName>
</protein>
<evidence type="ECO:0000313" key="3">
    <source>
        <dbReference type="Proteomes" id="UP001215151"/>
    </source>
</evidence>
<feature type="compositionally biased region" description="Polar residues" evidence="1">
    <location>
        <begin position="234"/>
        <end position="257"/>
    </location>
</feature>
<feature type="region of interest" description="Disordered" evidence="1">
    <location>
        <begin position="120"/>
        <end position="299"/>
    </location>
</feature>
<feature type="compositionally biased region" description="Polar residues" evidence="1">
    <location>
        <begin position="179"/>
        <end position="194"/>
    </location>
</feature>
<feature type="compositionally biased region" description="Basic and acidic residues" evidence="1">
    <location>
        <begin position="149"/>
        <end position="159"/>
    </location>
</feature>
<dbReference type="EMBL" id="JAPEVG010000791">
    <property type="protein sequence ID" value="KAJ8455301.1"/>
    <property type="molecule type" value="Genomic_DNA"/>
</dbReference>
<feature type="region of interest" description="Disordered" evidence="1">
    <location>
        <begin position="1183"/>
        <end position="1203"/>
    </location>
</feature>
<feature type="compositionally biased region" description="Basic and acidic residues" evidence="1">
    <location>
        <begin position="694"/>
        <end position="704"/>
    </location>
</feature>
<organism evidence="2 3">
    <name type="scientific">Trametes cubensis</name>
    <dbReference type="NCBI Taxonomy" id="1111947"/>
    <lineage>
        <taxon>Eukaryota</taxon>
        <taxon>Fungi</taxon>
        <taxon>Dikarya</taxon>
        <taxon>Basidiomycota</taxon>
        <taxon>Agaricomycotina</taxon>
        <taxon>Agaricomycetes</taxon>
        <taxon>Polyporales</taxon>
        <taxon>Polyporaceae</taxon>
        <taxon>Trametes</taxon>
    </lineage>
</organism>
<feature type="region of interest" description="Disordered" evidence="1">
    <location>
        <begin position="959"/>
        <end position="983"/>
    </location>
</feature>
<feature type="compositionally biased region" description="Polar residues" evidence="1">
    <location>
        <begin position="1117"/>
        <end position="1132"/>
    </location>
</feature>
<name>A0AAD7TG13_9APHY</name>
<keyword evidence="3" id="KW-1185">Reference proteome</keyword>
<feature type="region of interest" description="Disordered" evidence="1">
    <location>
        <begin position="1115"/>
        <end position="1146"/>
    </location>
</feature>
<evidence type="ECO:0000313" key="2">
    <source>
        <dbReference type="EMBL" id="KAJ8455301.1"/>
    </source>
</evidence>
<feature type="region of interest" description="Disordered" evidence="1">
    <location>
        <begin position="66"/>
        <end position="87"/>
    </location>
</feature>
<feature type="compositionally biased region" description="Basic and acidic residues" evidence="1">
    <location>
        <begin position="66"/>
        <end position="84"/>
    </location>
</feature>
<dbReference type="Proteomes" id="UP001215151">
    <property type="component" value="Unassembled WGS sequence"/>
</dbReference>
<evidence type="ECO:0000256" key="1">
    <source>
        <dbReference type="SAM" id="MobiDB-lite"/>
    </source>
</evidence>
<proteinExistence type="predicted"/>
<feature type="region of interest" description="Disordered" evidence="1">
    <location>
        <begin position="691"/>
        <end position="710"/>
    </location>
</feature>
<gene>
    <name evidence="2" type="ORF">ONZ51_g12524</name>
</gene>
<feature type="region of interest" description="Disordered" evidence="1">
    <location>
        <begin position="795"/>
        <end position="822"/>
    </location>
</feature>
<feature type="compositionally biased region" description="Low complexity" evidence="1">
    <location>
        <begin position="258"/>
        <end position="283"/>
    </location>
</feature>
<feature type="compositionally biased region" description="Low complexity" evidence="1">
    <location>
        <begin position="489"/>
        <end position="504"/>
    </location>
</feature>
<feature type="compositionally biased region" description="Polar residues" evidence="1">
    <location>
        <begin position="126"/>
        <end position="148"/>
    </location>
</feature>
<feature type="region of interest" description="Disordered" evidence="1">
    <location>
        <begin position="725"/>
        <end position="749"/>
    </location>
</feature>
<dbReference type="AlphaFoldDB" id="A0AAD7TG13"/>
<accession>A0AAD7TG13</accession>
<sequence length="1217" mass="130296">MDLRLTDASPCLPAACNFYQKYAMPGPSRRGTYYLAQNVIQPFPPSANDWTSLYPNRRRYSYRLATDDGHLEPPDNENIREERTSSSNIPTHDVITENMLDSDDNTPDFVDASTSYHWPECGPWSTGPNDPQCSSSSKTQPISSVSGRETQDRVRDMESGRNYPEGQYISKERLVFKETSANPSARSTTLSHTGAQAPDRSLAGSHGPTGGIPFIHFGNGTSGTLRPPSARVVQRQSPEPRSSSTHQEALSRVSHQNVPRLPLSDSPPSLVPVPFSASPSPAAKIVPESRPGRPAPASLRYASPAGYDLPTAEYASSEEELRRVSDWMSYRSSRERRGGVGQTIWYKTSGPFSLSAPPPSLSGEVDHIYMHHDTTTSRVKMWVTNHERLWVTVRPGDKQPSDTSQRLSLTKSGEPSWVTKASWIVYRSRSKRARRLDQPPAPNTNSHLQPLTPLNYLCSSFFHTIFTILSSMASEDANIPPAPPNVNDAKSVASAPLSSSSQPPSKKRQFSDEPDVPVTGTHVGVSSTAVSIIQGSRPTRPLKSNKATSGPENPVGIQSPVGYTNETSVPGVSEEAISANDPCVAPNKKRRLRGPSIATFLQGLLAILGPDGVLGNSTLDSVMNNPILVPQIRKLLAENGLVVGEDGEDMSVDMEGQDVCHAQSDRVGVQDGEPDDDDDEEMIEQELLAAPDATRAEREHKSVESDGPGSYYSELLTLSHLPTIGATQNHDMPAEHGDLPAPSTEQVPNMPRRTHTLSPRLGDLRATPSGVVVKPAQGLCHTDLERTIVETADLPPTVTGTWPQSPRKSAGDDAPSSPMRDLDVRYTPFDESTESGEEHDAFRHSETMDIEFAGSELYASSAGDMPSDGESLTNPVHDLHPEELATPGRAVNATLPVRASESAASVTTSVDVRMSPATASRLCPSPDPRFSESPLQPDFDHADTSCGSSFEVLNPSSSLRPGDIQGPTHDSAIGRVSPRTPKSELRRPILTPRALEKMSILAQVPPSAITMPTPPSGPFTFVAPATTTTSWDPSAIAPLPSKAVLRDLAVGADDLQRNKPQPSGGRTVDDLSSHFSALARQRGRNVDRNVASSGPSSAYANSHINAAAVSSFGVHAGTNSTDGERTSSSSRGKQGGTPMEEEGARARSGRFISHLGECVNVYGGTGGTGSSNFGHSGISMGTSASGGAGGSAPSTTGHRLYQQNPHPVYYSVVDSAA</sequence>
<feature type="compositionally biased region" description="Polar residues" evidence="1">
    <location>
        <begin position="798"/>
        <end position="807"/>
    </location>
</feature>
<reference evidence="2" key="1">
    <citation type="submission" date="2022-11" db="EMBL/GenBank/DDBJ databases">
        <title>Genome Sequence of Cubamyces cubensis.</title>
        <authorList>
            <person name="Buettner E."/>
        </authorList>
    </citation>
    <scope>NUCLEOTIDE SEQUENCE</scope>
    <source>
        <strain evidence="2">MPL-01</strain>
    </source>
</reference>
<feature type="compositionally biased region" description="Polar residues" evidence="1">
    <location>
        <begin position="524"/>
        <end position="537"/>
    </location>
</feature>
<feature type="region of interest" description="Disordered" evidence="1">
    <location>
        <begin position="479"/>
        <end position="562"/>
    </location>
</feature>
<comment type="caution">
    <text evidence="2">The sequence shown here is derived from an EMBL/GenBank/DDBJ whole genome shotgun (WGS) entry which is preliminary data.</text>
</comment>